<feature type="compositionally biased region" description="Low complexity" evidence="1">
    <location>
        <begin position="238"/>
        <end position="255"/>
    </location>
</feature>
<feature type="transmembrane region" description="Helical" evidence="2">
    <location>
        <begin position="60"/>
        <end position="81"/>
    </location>
</feature>
<comment type="caution">
    <text evidence="3">The sequence shown here is derived from an EMBL/GenBank/DDBJ whole genome shotgun (WGS) entry which is preliminary data.</text>
</comment>
<keyword evidence="2" id="KW-0812">Transmembrane</keyword>
<keyword evidence="2" id="KW-1133">Transmembrane helix</keyword>
<feature type="region of interest" description="Disordered" evidence="1">
    <location>
        <begin position="238"/>
        <end position="270"/>
    </location>
</feature>
<accession>A0A8J3AEB0</accession>
<evidence type="ECO:0000256" key="1">
    <source>
        <dbReference type="SAM" id="MobiDB-lite"/>
    </source>
</evidence>
<dbReference type="EMBL" id="BMHA01000004">
    <property type="protein sequence ID" value="GGI05496.1"/>
    <property type="molecule type" value="Genomic_DNA"/>
</dbReference>
<dbReference type="Proteomes" id="UP000650511">
    <property type="component" value="Unassembled WGS sequence"/>
</dbReference>
<feature type="transmembrane region" description="Helical" evidence="2">
    <location>
        <begin position="163"/>
        <end position="186"/>
    </location>
</feature>
<reference evidence="3" key="1">
    <citation type="journal article" date="2014" name="Int. J. Syst. Evol. Microbiol.">
        <title>Complete genome sequence of Corynebacterium casei LMG S-19264T (=DSM 44701T), isolated from a smear-ripened cheese.</title>
        <authorList>
            <consortium name="US DOE Joint Genome Institute (JGI-PGF)"/>
            <person name="Walter F."/>
            <person name="Albersmeier A."/>
            <person name="Kalinowski J."/>
            <person name="Ruckert C."/>
        </authorList>
    </citation>
    <scope>NUCLEOTIDE SEQUENCE</scope>
    <source>
        <strain evidence="3">CGMCC 1.14988</strain>
    </source>
</reference>
<proteinExistence type="predicted"/>
<feature type="transmembrane region" description="Helical" evidence="2">
    <location>
        <begin position="206"/>
        <end position="223"/>
    </location>
</feature>
<organism evidence="3 4">
    <name type="scientific">Egicoccus halophilus</name>
    <dbReference type="NCBI Taxonomy" id="1670830"/>
    <lineage>
        <taxon>Bacteria</taxon>
        <taxon>Bacillati</taxon>
        <taxon>Actinomycetota</taxon>
        <taxon>Nitriliruptoria</taxon>
        <taxon>Egicoccales</taxon>
        <taxon>Egicoccaceae</taxon>
        <taxon>Egicoccus</taxon>
    </lineage>
</organism>
<dbReference type="RefSeq" id="WP_130649326.1">
    <property type="nucleotide sequence ID" value="NZ_BMHA01000004.1"/>
</dbReference>
<keyword evidence="4" id="KW-1185">Reference proteome</keyword>
<protein>
    <submittedName>
        <fullName evidence="3">Uncharacterized protein</fullName>
    </submittedName>
</protein>
<name>A0A8J3AEB0_9ACTN</name>
<evidence type="ECO:0000313" key="4">
    <source>
        <dbReference type="Proteomes" id="UP000650511"/>
    </source>
</evidence>
<feature type="transmembrane region" description="Helical" evidence="2">
    <location>
        <begin position="14"/>
        <end position="36"/>
    </location>
</feature>
<gene>
    <name evidence="3" type="ORF">GCM10011354_14390</name>
</gene>
<dbReference type="AlphaFoldDB" id="A0A8J3AEB0"/>
<feature type="transmembrane region" description="Helical" evidence="2">
    <location>
        <begin position="132"/>
        <end position="151"/>
    </location>
</feature>
<keyword evidence="2" id="KW-0472">Membrane</keyword>
<evidence type="ECO:0000256" key="2">
    <source>
        <dbReference type="SAM" id="Phobius"/>
    </source>
</evidence>
<evidence type="ECO:0000313" key="3">
    <source>
        <dbReference type="EMBL" id="GGI05496.1"/>
    </source>
</evidence>
<reference evidence="3" key="2">
    <citation type="submission" date="2020-09" db="EMBL/GenBank/DDBJ databases">
        <authorList>
            <person name="Sun Q."/>
            <person name="Zhou Y."/>
        </authorList>
    </citation>
    <scope>NUCLEOTIDE SEQUENCE</scope>
    <source>
        <strain evidence="3">CGMCC 1.14988</strain>
    </source>
</reference>
<dbReference type="OrthoDB" id="4945139at2"/>
<feature type="transmembrane region" description="Helical" evidence="2">
    <location>
        <begin position="93"/>
        <end position="112"/>
    </location>
</feature>
<sequence length="270" mass="28918">MDDRPIDVRIRPRLVLGVVLSLAAVFVASTFVVQLLEWRSPSRTGSLALKLVHVGSEQSLATLFATTLLLGAGALLAVIAWRKQVDRRRDRWYWTLLAVAFLALAIDEFGSWHELLVDPVRDRLEISGGLLYFAWVVPAIVAVALFALAFVPFLRRLPARTRWGFLLAGGVFVGGAVGVEMLGGAYATTHGYDSVGYLVLTCVEEGLEMVGAGLFIATLLAHLPRAGLGRWSLQVTDPAADSPSAGPASGRAVGRSGDRAAGSAERDAVR</sequence>